<protein>
    <submittedName>
        <fullName evidence="1">Uncharacterized protein</fullName>
    </submittedName>
</protein>
<proteinExistence type="predicted"/>
<organism evidence="1 2">
    <name type="scientific">Boeremia exigua</name>
    <dbReference type="NCBI Taxonomy" id="749465"/>
    <lineage>
        <taxon>Eukaryota</taxon>
        <taxon>Fungi</taxon>
        <taxon>Dikarya</taxon>
        <taxon>Ascomycota</taxon>
        <taxon>Pezizomycotina</taxon>
        <taxon>Dothideomycetes</taxon>
        <taxon>Pleosporomycetidae</taxon>
        <taxon>Pleosporales</taxon>
        <taxon>Pleosporineae</taxon>
        <taxon>Didymellaceae</taxon>
        <taxon>Boeremia</taxon>
    </lineage>
</organism>
<reference evidence="1" key="1">
    <citation type="submission" date="2022-11" db="EMBL/GenBank/DDBJ databases">
        <title>Genome Sequence of Boeremia exigua.</title>
        <authorList>
            <person name="Buettner E."/>
        </authorList>
    </citation>
    <scope>NUCLEOTIDE SEQUENCE</scope>
    <source>
        <strain evidence="1">CU02</strain>
    </source>
</reference>
<accession>A0ACC2HQ59</accession>
<comment type="caution">
    <text evidence="1">The sequence shown here is derived from an EMBL/GenBank/DDBJ whole genome shotgun (WGS) entry which is preliminary data.</text>
</comment>
<keyword evidence="2" id="KW-1185">Reference proteome</keyword>
<dbReference type="Proteomes" id="UP001153331">
    <property type="component" value="Unassembled WGS sequence"/>
</dbReference>
<dbReference type="EMBL" id="JAPHNI010001623">
    <property type="protein sequence ID" value="KAJ8105175.1"/>
    <property type="molecule type" value="Genomic_DNA"/>
</dbReference>
<sequence length="414" mass="45296">MSETRHGLPVREQITYPIFKSTIEDNPCRTSQSHHVLACGHLITTLKPDEPCAPNCQRAIATRNTRTLHSKNSETTSELDFYCDACVEVGNERQIAATLSNTSAESRRAALRQDEALRRDKRNKFRSCYIAWKVISVPCDEDGDVNEYYLPSRRGHLFDTALPRTGGNMFEDIDASPACKVSQRTAPPARAKSSSPAPSEEPEASEEEGGFAEDIDDTVTEGVKWLREQEERDRRRKERANPSAPGRTATAGPLIINSNPYTGLASFIASSPSHISSQVSAQSIVEPPNKSSKRKRRKAVEESREKRRRVKEAATRAAPVAAKDAAKNAGTVPTTITAASPAPRFKPSQETVQADVQRSLGQGTASSSVRSTATSGSPAKNTKFARLYASGDLFMTIAKPRIGLMIIWRLIEGG</sequence>
<gene>
    <name evidence="1" type="ORF">OPT61_g10340</name>
</gene>
<evidence type="ECO:0000313" key="2">
    <source>
        <dbReference type="Proteomes" id="UP001153331"/>
    </source>
</evidence>
<name>A0ACC2HQ59_9PLEO</name>
<evidence type="ECO:0000313" key="1">
    <source>
        <dbReference type="EMBL" id="KAJ8105175.1"/>
    </source>
</evidence>